<dbReference type="InParanoid" id="A0A6P8ZVI0"/>
<sequence length="289" mass="33124">MSSDEDDYMSAAFIVDSPAQDVRPGLLHNRNQQRSHDNYKKKQVQDAESREKQQPVRVIEAQRREQGLQEALGASNKGFALLQKMGYTPGTAIGKSGTGNVDPIPLQLKTDRQGLGRAAAIEELKEAKRLFRAKKQKSAKGAEVSIEQFRARMKQKSDQRLVEIDLFKSQKSCHQLDTNEGLSKPDECWFWPKIKTSKRKKVDCEGSEEENSSEQGTSLRGDSKEEEEEEQDEDGEEEEEDDEFEASEKLEMLTKYLRRSYNYCVWCCLKFDDEKDMQNECPGPTRDDH</sequence>
<evidence type="ECO:0000313" key="6">
    <source>
        <dbReference type="Proteomes" id="UP000515158"/>
    </source>
</evidence>
<dbReference type="GO" id="GO:0000776">
    <property type="term" value="C:kinetochore"/>
    <property type="evidence" value="ECO:0007669"/>
    <property type="project" value="TreeGrafter"/>
</dbReference>
<comment type="similarity">
    <text evidence="1">Belongs to the GPATCH11 family.</text>
</comment>
<evidence type="ECO:0000256" key="3">
    <source>
        <dbReference type="ARBA" id="ARBA00030688"/>
    </source>
</evidence>
<dbReference type="PANTHER" id="PTHR21032">
    <property type="entry name" value="G PATCH DOMAIN-CONTAINING PROTEIN 11"/>
    <property type="match status" value="1"/>
</dbReference>
<keyword evidence="6" id="KW-1185">Reference proteome</keyword>
<dbReference type="Proteomes" id="UP000515158">
    <property type="component" value="Unplaced"/>
</dbReference>
<feature type="region of interest" description="Disordered" evidence="4">
    <location>
        <begin position="197"/>
        <end position="247"/>
    </location>
</feature>
<name>A0A6P8ZVI0_THRPL</name>
<dbReference type="InterPro" id="IPR000467">
    <property type="entry name" value="G_patch_dom"/>
</dbReference>
<evidence type="ECO:0000259" key="5">
    <source>
        <dbReference type="PROSITE" id="PS50174"/>
    </source>
</evidence>
<gene>
    <name evidence="7" type="primary">LOC117650008</name>
</gene>
<dbReference type="RefSeq" id="XP_034249144.1">
    <property type="nucleotide sequence ID" value="XM_034393253.1"/>
</dbReference>
<dbReference type="InterPro" id="IPR039249">
    <property type="entry name" value="GPATCH11"/>
</dbReference>
<dbReference type="PANTHER" id="PTHR21032:SF0">
    <property type="entry name" value="G PATCH DOMAIN-CONTAINING PROTEIN 11"/>
    <property type="match status" value="1"/>
</dbReference>
<dbReference type="GO" id="GO:0003676">
    <property type="term" value="F:nucleic acid binding"/>
    <property type="evidence" value="ECO:0007669"/>
    <property type="project" value="InterPro"/>
</dbReference>
<organism evidence="7">
    <name type="scientific">Thrips palmi</name>
    <name type="common">Melon thrips</name>
    <dbReference type="NCBI Taxonomy" id="161013"/>
    <lineage>
        <taxon>Eukaryota</taxon>
        <taxon>Metazoa</taxon>
        <taxon>Ecdysozoa</taxon>
        <taxon>Arthropoda</taxon>
        <taxon>Hexapoda</taxon>
        <taxon>Insecta</taxon>
        <taxon>Pterygota</taxon>
        <taxon>Neoptera</taxon>
        <taxon>Paraneoptera</taxon>
        <taxon>Thysanoptera</taxon>
        <taxon>Terebrantia</taxon>
        <taxon>Thripoidea</taxon>
        <taxon>Thripidae</taxon>
        <taxon>Thrips</taxon>
    </lineage>
</organism>
<dbReference type="SMART" id="SM00443">
    <property type="entry name" value="G_patch"/>
    <property type="match status" value="1"/>
</dbReference>
<dbReference type="SMART" id="SM01173">
    <property type="entry name" value="DUF4187"/>
    <property type="match status" value="1"/>
</dbReference>
<evidence type="ECO:0000256" key="2">
    <source>
        <dbReference type="ARBA" id="ARBA00021978"/>
    </source>
</evidence>
<dbReference type="PROSITE" id="PS50174">
    <property type="entry name" value="G_PATCH"/>
    <property type="match status" value="1"/>
</dbReference>
<accession>A0A6P8ZVI0</accession>
<feature type="domain" description="G-patch" evidence="5">
    <location>
        <begin position="74"/>
        <end position="120"/>
    </location>
</feature>
<dbReference type="Pfam" id="PF13821">
    <property type="entry name" value="DUF4187"/>
    <property type="match status" value="1"/>
</dbReference>
<proteinExistence type="inferred from homology"/>
<evidence type="ECO:0000256" key="1">
    <source>
        <dbReference type="ARBA" id="ARBA00007140"/>
    </source>
</evidence>
<dbReference type="KEGG" id="tpal:117650008"/>
<dbReference type="OrthoDB" id="786951at2759"/>
<evidence type="ECO:0000313" key="7">
    <source>
        <dbReference type="RefSeq" id="XP_034249144.1"/>
    </source>
</evidence>
<feature type="compositionally biased region" description="Acidic residues" evidence="4">
    <location>
        <begin position="224"/>
        <end position="245"/>
    </location>
</feature>
<dbReference type="FunCoup" id="A0A6P8ZVI0">
    <property type="interactions" value="270"/>
</dbReference>
<evidence type="ECO:0000256" key="4">
    <source>
        <dbReference type="SAM" id="MobiDB-lite"/>
    </source>
</evidence>
<reference evidence="7" key="1">
    <citation type="submission" date="2025-08" db="UniProtKB">
        <authorList>
            <consortium name="RefSeq"/>
        </authorList>
    </citation>
    <scope>IDENTIFICATION</scope>
    <source>
        <tissue evidence="7">Total insect</tissue>
    </source>
</reference>
<feature type="region of interest" description="Disordered" evidence="4">
    <location>
        <begin position="1"/>
        <end position="62"/>
    </location>
</feature>
<dbReference type="InterPro" id="IPR025239">
    <property type="entry name" value="DUF4187"/>
</dbReference>
<dbReference type="GeneID" id="117650008"/>
<dbReference type="Pfam" id="PF01585">
    <property type="entry name" value="G-patch"/>
    <property type="match status" value="1"/>
</dbReference>
<dbReference type="AlphaFoldDB" id="A0A6P8ZVI0"/>
<feature type="compositionally biased region" description="Basic and acidic residues" evidence="4">
    <location>
        <begin position="34"/>
        <end position="62"/>
    </location>
</feature>
<protein>
    <recommendedName>
        <fullName evidence="2">G patch domain-containing protein 11</fullName>
    </recommendedName>
    <alternativeName>
        <fullName evidence="3">Coiled-coil domain-containing protein 75</fullName>
    </alternativeName>
</protein>